<name>A0A8J8NQX9_HALGN</name>
<comment type="caution">
    <text evidence="2">The sequence shown here is derived from an EMBL/GenBank/DDBJ whole genome shotgun (WGS) entry which is preliminary data.</text>
</comment>
<organism evidence="2 3">
    <name type="scientific">Halteria grandinella</name>
    <dbReference type="NCBI Taxonomy" id="5974"/>
    <lineage>
        <taxon>Eukaryota</taxon>
        <taxon>Sar</taxon>
        <taxon>Alveolata</taxon>
        <taxon>Ciliophora</taxon>
        <taxon>Intramacronucleata</taxon>
        <taxon>Spirotrichea</taxon>
        <taxon>Stichotrichia</taxon>
        <taxon>Sporadotrichida</taxon>
        <taxon>Halteriidae</taxon>
        <taxon>Halteria</taxon>
    </lineage>
</organism>
<protein>
    <recommendedName>
        <fullName evidence="4">Transmembrane protein</fullName>
    </recommendedName>
</protein>
<dbReference type="EMBL" id="RRYP01008893">
    <property type="protein sequence ID" value="TNV79453.1"/>
    <property type="molecule type" value="Genomic_DNA"/>
</dbReference>
<keyword evidence="1" id="KW-0472">Membrane</keyword>
<reference evidence="2" key="1">
    <citation type="submission" date="2019-06" db="EMBL/GenBank/DDBJ databases">
        <authorList>
            <person name="Zheng W."/>
        </authorList>
    </citation>
    <scope>NUCLEOTIDE SEQUENCE</scope>
    <source>
        <strain evidence="2">QDHG01</strain>
    </source>
</reference>
<proteinExistence type="predicted"/>
<keyword evidence="3" id="KW-1185">Reference proteome</keyword>
<feature type="transmembrane region" description="Helical" evidence="1">
    <location>
        <begin position="26"/>
        <end position="51"/>
    </location>
</feature>
<dbReference type="AlphaFoldDB" id="A0A8J8NQX9"/>
<accession>A0A8J8NQX9</accession>
<evidence type="ECO:0000313" key="2">
    <source>
        <dbReference type="EMBL" id="TNV79453.1"/>
    </source>
</evidence>
<keyword evidence="1" id="KW-1133">Transmembrane helix</keyword>
<evidence type="ECO:0008006" key="4">
    <source>
        <dbReference type="Google" id="ProtNLM"/>
    </source>
</evidence>
<keyword evidence="1" id="KW-0812">Transmembrane</keyword>
<sequence>MSPPCVDCVVDCGVEEPPLKYFLGSAFWRISVAAAWAMAPYKLFILLINYYNSGIDNLKRGLFEFNIMLREKENHLIELQKYSCSQY</sequence>
<gene>
    <name evidence="2" type="ORF">FGO68_gene9657</name>
</gene>
<evidence type="ECO:0000313" key="3">
    <source>
        <dbReference type="Proteomes" id="UP000785679"/>
    </source>
</evidence>
<evidence type="ECO:0000256" key="1">
    <source>
        <dbReference type="SAM" id="Phobius"/>
    </source>
</evidence>
<dbReference type="Proteomes" id="UP000785679">
    <property type="component" value="Unassembled WGS sequence"/>
</dbReference>